<protein>
    <submittedName>
        <fullName evidence="1">Uncharacterized protein</fullName>
    </submittedName>
</protein>
<keyword evidence="2" id="KW-1185">Reference proteome</keyword>
<evidence type="ECO:0000313" key="1">
    <source>
        <dbReference type="EMBL" id="ODQ73980.1"/>
    </source>
</evidence>
<dbReference type="Proteomes" id="UP000094385">
    <property type="component" value="Unassembled WGS sequence"/>
</dbReference>
<accession>A0A1E3Q8P9</accession>
<dbReference type="EMBL" id="KV454293">
    <property type="protein sequence ID" value="ODQ73980.1"/>
    <property type="molecule type" value="Genomic_DNA"/>
</dbReference>
<sequence>MGVIRTLAGEYAEEDIYNMDESGLFWRMTRLKIFLPSLGLVLITQHIYDGRSMEVKVVRMDEYDHYE</sequence>
<gene>
    <name evidence="1" type="ORF">LIPSTDRAFT_337193</name>
</gene>
<dbReference type="OrthoDB" id="125347at2759"/>
<evidence type="ECO:0000313" key="2">
    <source>
        <dbReference type="Proteomes" id="UP000094385"/>
    </source>
</evidence>
<reference evidence="1 2" key="1">
    <citation type="journal article" date="2016" name="Proc. Natl. Acad. Sci. U.S.A.">
        <title>Comparative genomics of biotechnologically important yeasts.</title>
        <authorList>
            <person name="Riley R."/>
            <person name="Haridas S."/>
            <person name="Wolfe K.H."/>
            <person name="Lopes M.R."/>
            <person name="Hittinger C.T."/>
            <person name="Goeker M."/>
            <person name="Salamov A.A."/>
            <person name="Wisecaver J.H."/>
            <person name="Long T.M."/>
            <person name="Calvey C.H."/>
            <person name="Aerts A.L."/>
            <person name="Barry K.W."/>
            <person name="Choi C."/>
            <person name="Clum A."/>
            <person name="Coughlan A.Y."/>
            <person name="Deshpande S."/>
            <person name="Douglass A.P."/>
            <person name="Hanson S.J."/>
            <person name="Klenk H.-P."/>
            <person name="LaButti K.M."/>
            <person name="Lapidus A."/>
            <person name="Lindquist E.A."/>
            <person name="Lipzen A.M."/>
            <person name="Meier-Kolthoff J.P."/>
            <person name="Ohm R.A."/>
            <person name="Otillar R.P."/>
            <person name="Pangilinan J.L."/>
            <person name="Peng Y."/>
            <person name="Rokas A."/>
            <person name="Rosa C.A."/>
            <person name="Scheuner C."/>
            <person name="Sibirny A.A."/>
            <person name="Slot J.C."/>
            <person name="Stielow J.B."/>
            <person name="Sun H."/>
            <person name="Kurtzman C.P."/>
            <person name="Blackwell M."/>
            <person name="Grigoriev I.V."/>
            <person name="Jeffries T.W."/>
        </authorList>
    </citation>
    <scope>NUCLEOTIDE SEQUENCE [LARGE SCALE GENOMIC DNA]</scope>
    <source>
        <strain evidence="1 2">NRRL Y-11557</strain>
    </source>
</reference>
<organism evidence="1 2">
    <name type="scientific">Lipomyces starkeyi NRRL Y-11557</name>
    <dbReference type="NCBI Taxonomy" id="675824"/>
    <lineage>
        <taxon>Eukaryota</taxon>
        <taxon>Fungi</taxon>
        <taxon>Dikarya</taxon>
        <taxon>Ascomycota</taxon>
        <taxon>Saccharomycotina</taxon>
        <taxon>Lipomycetes</taxon>
        <taxon>Lipomycetales</taxon>
        <taxon>Lipomycetaceae</taxon>
        <taxon>Lipomyces</taxon>
    </lineage>
</organism>
<dbReference type="AlphaFoldDB" id="A0A1E3Q8P9"/>
<proteinExistence type="predicted"/>
<name>A0A1E3Q8P9_LIPST</name>